<sequence>MQWAQIKTLFIICFLILNIFLVRQLIDRQEENLSFIPEATREDELALNLSGLDNLSDQTYSAPLIYAKNYQYNEETLEEVDALDNQRAAVINSTHLFSRFDHPIDVSMDDPQRLREIIDNNILYGESYMFWERDEQANVLIFFQRIEEPVFYNQHAVLLIQLNRDGEMVQYVQTRLQQEEDSEEEQDLILQYDAVSRLYYNSNELNTGDTIDSIRLGYHNLISLPNGEQVLNPAWNIQVNEDRNYFINAIEGHGYPRNRDFLQTTVASFTDVIDNASENNFQFIHTEDAEEEARLLNTIKQSLISVYHTIIEVESE</sequence>
<keyword evidence="1" id="KW-0472">Membrane</keyword>
<evidence type="ECO:0000256" key="1">
    <source>
        <dbReference type="SAM" id="Phobius"/>
    </source>
</evidence>
<dbReference type="Proteomes" id="UP001084197">
    <property type="component" value="Unassembled WGS sequence"/>
</dbReference>
<dbReference type="Gene3D" id="2.40.128.690">
    <property type="entry name" value="YycH protein, domain 3-like"/>
    <property type="match status" value="1"/>
</dbReference>
<dbReference type="InterPro" id="IPR018604">
    <property type="entry name" value="YycI-like"/>
</dbReference>
<feature type="transmembrane region" description="Helical" evidence="1">
    <location>
        <begin position="6"/>
        <end position="26"/>
    </location>
</feature>
<comment type="caution">
    <text evidence="3">The sequence shown here is derived from an EMBL/GenBank/DDBJ whole genome shotgun (WGS) entry which is preliminary data.</text>
</comment>
<keyword evidence="4" id="KW-1185">Reference proteome</keyword>
<protein>
    <submittedName>
        <fullName evidence="3">Two-component system regulatory protein YycI</fullName>
    </submittedName>
</protein>
<proteinExistence type="predicted"/>
<reference evidence="3" key="1">
    <citation type="submission" date="2022-11" db="EMBL/GenBank/DDBJ databases">
        <title>WGS of Natronobacillus azotifigens 24KS-1, an anaerobic diazotrophic haloalkaliphile from soda-rich habitats.</title>
        <authorList>
            <person name="Sorokin D.Y."/>
            <person name="Merkel A.Y."/>
        </authorList>
    </citation>
    <scope>NUCLEOTIDE SEQUENCE</scope>
    <source>
        <strain evidence="3">24KS-1</strain>
    </source>
</reference>
<keyword evidence="1" id="KW-1133">Transmembrane helix</keyword>
<evidence type="ECO:0000313" key="3">
    <source>
        <dbReference type="EMBL" id="MCZ0702246.1"/>
    </source>
</evidence>
<keyword evidence="1" id="KW-0812">Transmembrane</keyword>
<dbReference type="GO" id="GO:0016020">
    <property type="term" value="C:membrane"/>
    <property type="evidence" value="ECO:0007669"/>
    <property type="project" value="InterPro"/>
</dbReference>
<organism evidence="3 4">
    <name type="scientific">Natronobacillus azotifigens</name>
    <dbReference type="NCBI Taxonomy" id="472978"/>
    <lineage>
        <taxon>Bacteria</taxon>
        <taxon>Bacillati</taxon>
        <taxon>Bacillota</taxon>
        <taxon>Bacilli</taxon>
        <taxon>Bacillales</taxon>
        <taxon>Bacillaceae</taxon>
        <taxon>Natronobacillus</taxon>
    </lineage>
</organism>
<dbReference type="Pfam" id="PF09648">
    <property type="entry name" value="YycI"/>
    <property type="match status" value="1"/>
</dbReference>
<evidence type="ECO:0000259" key="2">
    <source>
        <dbReference type="Pfam" id="PF09648"/>
    </source>
</evidence>
<dbReference type="AlphaFoldDB" id="A0A9J6RA63"/>
<dbReference type="EMBL" id="JAPRAT010000004">
    <property type="protein sequence ID" value="MCZ0702246.1"/>
    <property type="molecule type" value="Genomic_DNA"/>
</dbReference>
<gene>
    <name evidence="3" type="primary">yycI</name>
    <name evidence="3" type="ORF">OWO01_03350</name>
</gene>
<evidence type="ECO:0000313" key="4">
    <source>
        <dbReference type="Proteomes" id="UP001084197"/>
    </source>
</evidence>
<name>A0A9J6RA63_9BACI</name>
<feature type="domain" description="Regulatory protein YycH-like" evidence="2">
    <location>
        <begin position="54"/>
        <end position="250"/>
    </location>
</feature>
<dbReference type="RefSeq" id="WP_268779013.1">
    <property type="nucleotide sequence ID" value="NZ_JAPRAT010000004.1"/>
</dbReference>
<accession>A0A9J6RA63</accession>